<name>A0ABT4D6Q1_9CLOT</name>
<proteinExistence type="inferred from homology"/>
<dbReference type="EMBL" id="JAPQER010000009">
    <property type="protein sequence ID" value="MCY6485678.1"/>
    <property type="molecule type" value="Genomic_DNA"/>
</dbReference>
<keyword evidence="3" id="KW-0050">Antiport</keyword>
<dbReference type="Proteomes" id="UP001078443">
    <property type="component" value="Unassembled WGS sequence"/>
</dbReference>
<feature type="transmembrane region" description="Helical" evidence="9">
    <location>
        <begin position="81"/>
        <end position="100"/>
    </location>
</feature>
<keyword evidence="12" id="KW-1185">Reference proteome</keyword>
<evidence type="ECO:0000256" key="4">
    <source>
        <dbReference type="ARBA" id="ARBA00022475"/>
    </source>
</evidence>
<feature type="transmembrane region" description="Helical" evidence="9">
    <location>
        <begin position="120"/>
        <end position="145"/>
    </location>
</feature>
<evidence type="ECO:0000256" key="3">
    <source>
        <dbReference type="ARBA" id="ARBA00022449"/>
    </source>
</evidence>
<dbReference type="PANTHER" id="PTHR33451:SF4">
    <property type="entry name" value="NA+_H+ ANTIPORTER"/>
    <property type="match status" value="1"/>
</dbReference>
<keyword evidence="2" id="KW-0813">Transport</keyword>
<dbReference type="InterPro" id="IPR052180">
    <property type="entry name" value="NhaC_Na-H+_Antiporter"/>
</dbReference>
<evidence type="ECO:0000256" key="6">
    <source>
        <dbReference type="ARBA" id="ARBA00022989"/>
    </source>
</evidence>
<feature type="transmembrane region" description="Helical" evidence="9">
    <location>
        <begin position="44"/>
        <end position="61"/>
    </location>
</feature>
<keyword evidence="6 9" id="KW-1133">Transmembrane helix</keyword>
<feature type="transmembrane region" description="Helical" evidence="9">
    <location>
        <begin position="415"/>
        <end position="435"/>
    </location>
</feature>
<evidence type="ECO:0000259" key="10">
    <source>
        <dbReference type="Pfam" id="PF03553"/>
    </source>
</evidence>
<keyword evidence="5 9" id="KW-0812">Transmembrane</keyword>
<reference evidence="11" key="1">
    <citation type="submission" date="2022-12" db="EMBL/GenBank/DDBJ databases">
        <authorList>
            <person name="Wang J."/>
        </authorList>
    </citation>
    <scope>NUCLEOTIDE SEQUENCE</scope>
    <source>
        <strain evidence="11">HY-45-18</strain>
    </source>
</reference>
<feature type="domain" description="Na+/H+ antiporter NhaC-like C-terminal" evidence="10">
    <location>
        <begin position="21"/>
        <end position="221"/>
    </location>
</feature>
<dbReference type="RefSeq" id="WP_268042223.1">
    <property type="nucleotide sequence ID" value="NZ_JAPQER010000009.1"/>
</dbReference>
<dbReference type="Pfam" id="PF03553">
    <property type="entry name" value="Na_H_antiporter"/>
    <property type="match status" value="1"/>
</dbReference>
<feature type="transmembrane region" description="Helical" evidence="9">
    <location>
        <begin position="201"/>
        <end position="221"/>
    </location>
</feature>
<keyword evidence="7 9" id="KW-0472">Membrane</keyword>
<feature type="transmembrane region" description="Helical" evidence="9">
    <location>
        <begin position="377"/>
        <end position="403"/>
    </location>
</feature>
<evidence type="ECO:0000313" key="12">
    <source>
        <dbReference type="Proteomes" id="UP001078443"/>
    </source>
</evidence>
<feature type="transmembrane region" description="Helical" evidence="9">
    <location>
        <begin position="293"/>
        <end position="319"/>
    </location>
</feature>
<comment type="similarity">
    <text evidence="8">Belongs to the NhaC Na(+)/H(+) (TC 2.A.35) antiporter family.</text>
</comment>
<evidence type="ECO:0000256" key="5">
    <source>
        <dbReference type="ARBA" id="ARBA00022692"/>
    </source>
</evidence>
<keyword evidence="4" id="KW-1003">Cell membrane</keyword>
<feature type="transmembrane region" description="Helical" evidence="9">
    <location>
        <begin position="157"/>
        <end position="174"/>
    </location>
</feature>
<evidence type="ECO:0000256" key="1">
    <source>
        <dbReference type="ARBA" id="ARBA00004651"/>
    </source>
</evidence>
<protein>
    <submittedName>
        <fullName evidence="11">Na+/H+ antiporter NhaC family protein</fullName>
    </submittedName>
</protein>
<gene>
    <name evidence="11" type="ORF">OW763_15215</name>
</gene>
<feature type="transmembrane region" description="Helical" evidence="9">
    <location>
        <begin position="12"/>
        <end position="32"/>
    </location>
</feature>
<accession>A0ABT4D6Q1</accession>
<dbReference type="PANTHER" id="PTHR33451">
    <property type="entry name" value="MALATE-2H(+)/NA(+)-LACTATE ANTIPORTER"/>
    <property type="match status" value="1"/>
</dbReference>
<dbReference type="InterPro" id="IPR018461">
    <property type="entry name" value="Na/H_Antiport_NhaC-like_C"/>
</dbReference>
<feature type="transmembrane region" description="Helical" evidence="9">
    <location>
        <begin position="242"/>
        <end position="273"/>
    </location>
</feature>
<sequence>MGDNSKKPIANGMALIPFVVFVAIYLGSGLILQSKGVELAFYQFPAPVACFIGVIAAFVILKGTINEKFDSFIKGCGNQDIIIMCTIYLLAGAFAAVSKAMGGVDSTVNLGLTYIPANYIMVGLFVIAGFISISTGTSVGAIAAITPIAIGLADKSGLSLPLTLAAVCGGAMFGDNLSVISDTTIAATRTQGCEMRDKFKVNIFIAAPAAIITMVLLFIFGRPDTIPAMQTYDFNIIKVIPYIFVLVVALIGVNVFVVLTGGIFLSGIIGLVYGDLTVLTFSQNVFTGFTNMIEIFLLSMLTGGLAHMVTEAGGIQFLLEKIQLMIKGKKSAEFGIGALVSLTDAAVANNTVAIIINGPIAKELCHTYKVDPRRSAAILDTFSCIFQGLIPYGAQLLILTGFTKGAISPFQVIPLLWYQQLLAVSVIASMFIPFADGLIRKQPWKWDDESASA</sequence>
<organism evidence="11 12">
    <name type="scientific">Clostridium aestuarii</name>
    <dbReference type="NCBI Taxonomy" id="338193"/>
    <lineage>
        <taxon>Bacteria</taxon>
        <taxon>Bacillati</taxon>
        <taxon>Bacillota</taxon>
        <taxon>Clostridia</taxon>
        <taxon>Eubacteriales</taxon>
        <taxon>Clostridiaceae</taxon>
        <taxon>Clostridium</taxon>
    </lineage>
</organism>
<comment type="subcellular location">
    <subcellularLocation>
        <location evidence="1">Cell membrane</location>
        <topology evidence="1">Multi-pass membrane protein</topology>
    </subcellularLocation>
</comment>
<evidence type="ECO:0000256" key="8">
    <source>
        <dbReference type="ARBA" id="ARBA00038435"/>
    </source>
</evidence>
<comment type="caution">
    <text evidence="11">The sequence shown here is derived from an EMBL/GenBank/DDBJ whole genome shotgun (WGS) entry which is preliminary data.</text>
</comment>
<evidence type="ECO:0000256" key="7">
    <source>
        <dbReference type="ARBA" id="ARBA00023136"/>
    </source>
</evidence>
<evidence type="ECO:0000256" key="2">
    <source>
        <dbReference type="ARBA" id="ARBA00022448"/>
    </source>
</evidence>
<evidence type="ECO:0000256" key="9">
    <source>
        <dbReference type="SAM" id="Phobius"/>
    </source>
</evidence>
<evidence type="ECO:0000313" key="11">
    <source>
        <dbReference type="EMBL" id="MCY6485678.1"/>
    </source>
</evidence>